<dbReference type="Proteomes" id="UP001626628">
    <property type="component" value="Chromosome"/>
</dbReference>
<evidence type="ECO:0000313" key="1">
    <source>
        <dbReference type="EMBL" id="WXK78567.1"/>
    </source>
</evidence>
<dbReference type="RefSeq" id="WP_407287367.1">
    <property type="nucleotide sequence ID" value="NZ_CP147982.1"/>
</dbReference>
<keyword evidence="2" id="KW-1185">Reference proteome</keyword>
<sequence>MQRDLAAMIGRSESWMSQVERDVIPVNSLDTLRQISDVLACLWPNSLLLYRRPDDRRYRLGVGRYDTLARTLPGRIAQAQALEPVELSATAVADLYSIATRLCIKLGEDALVAITSDRALNFARGGGMR</sequence>
<accession>A0ABZ2QPT8</accession>
<dbReference type="InterPro" id="IPR001387">
    <property type="entry name" value="Cro/C1-type_HTH"/>
</dbReference>
<proteinExistence type="predicted"/>
<dbReference type="CDD" id="cd00093">
    <property type="entry name" value="HTH_XRE"/>
    <property type="match status" value="1"/>
</dbReference>
<gene>
    <name evidence="1" type="ORF">WAB15_22655</name>
</gene>
<name>A0ABZ2QPT8_9ACTN</name>
<reference evidence="1 2" key="1">
    <citation type="submission" date="2024-03" db="EMBL/GenBank/DDBJ databases">
        <title>The complete genome of Streptomyces sirii sp.nov.</title>
        <authorList>
            <person name="Zakalyukina Y.V."/>
            <person name="Belik A.R."/>
            <person name="Biryukov M.V."/>
            <person name="Baturina O.A."/>
            <person name="Kabilov M.R."/>
        </authorList>
    </citation>
    <scope>NUCLEOTIDE SEQUENCE [LARGE SCALE GENOMIC DNA]</scope>
    <source>
        <strain evidence="1 2">BP-8</strain>
    </source>
</reference>
<dbReference type="EMBL" id="CP147982">
    <property type="protein sequence ID" value="WXK78567.1"/>
    <property type="molecule type" value="Genomic_DNA"/>
</dbReference>
<protein>
    <submittedName>
        <fullName evidence="1">Helix-turn-helix transcriptional regulator</fullName>
    </submittedName>
</protein>
<organism evidence="1 2">
    <name type="scientific">Streptomyces sirii</name>
    <dbReference type="NCBI Taxonomy" id="3127701"/>
    <lineage>
        <taxon>Bacteria</taxon>
        <taxon>Bacillati</taxon>
        <taxon>Actinomycetota</taxon>
        <taxon>Actinomycetes</taxon>
        <taxon>Kitasatosporales</taxon>
        <taxon>Streptomycetaceae</taxon>
        <taxon>Streptomyces</taxon>
    </lineage>
</organism>
<evidence type="ECO:0000313" key="2">
    <source>
        <dbReference type="Proteomes" id="UP001626628"/>
    </source>
</evidence>